<dbReference type="EMBL" id="RSCJ01000002">
    <property type="protein sequence ID" value="RUR86102.1"/>
    <property type="molecule type" value="Genomic_DNA"/>
</dbReference>
<evidence type="ECO:0000259" key="2">
    <source>
        <dbReference type="Pfam" id="PF07176"/>
    </source>
</evidence>
<evidence type="ECO:0000313" key="4">
    <source>
        <dbReference type="Proteomes" id="UP000268857"/>
    </source>
</evidence>
<protein>
    <recommendedName>
        <fullName evidence="2">DUF1400 domain-containing protein</fullName>
    </recommendedName>
</protein>
<evidence type="ECO:0000313" key="3">
    <source>
        <dbReference type="EMBL" id="RUR86102.1"/>
    </source>
</evidence>
<comment type="caution">
    <text evidence="3">The sequence shown here is derived from an EMBL/GenBank/DDBJ whole genome shotgun (WGS) entry which is preliminary data.</text>
</comment>
<keyword evidence="1" id="KW-0732">Signal</keyword>
<dbReference type="STRING" id="211165.GCA_000317285_04564"/>
<sequence length="166" mass="18557">MIASVSTLLFSTSTFAAQRVVFTYNIFRESVSVDELTSFAETGEASPRLNYYLNQTSQDPQTVRNILTQELNASPVVLDRVLNNPIGEFLLDRISQTIRTPSNRANRQALRSAIVLSASKDNRVSLIEILQNYPTTEVYVEGDRLAATYNQLSILIEGLQNVLGKR</sequence>
<reference evidence="3 4" key="1">
    <citation type="journal article" date="2019" name="Genome Biol. Evol.">
        <title>Day and night: Metabolic profiles and evolutionary relationships of six axenic non-marine cyanobacteria.</title>
        <authorList>
            <person name="Will S.E."/>
            <person name="Henke P."/>
            <person name="Boedeker C."/>
            <person name="Huang S."/>
            <person name="Brinkmann H."/>
            <person name="Rohde M."/>
            <person name="Jarek M."/>
            <person name="Friedl T."/>
            <person name="Seufert S."/>
            <person name="Schumacher M."/>
            <person name="Overmann J."/>
            <person name="Neumann-Schaal M."/>
            <person name="Petersen J."/>
        </authorList>
    </citation>
    <scope>NUCLEOTIDE SEQUENCE [LARGE SCALE GENOMIC DNA]</scope>
    <source>
        <strain evidence="3 4">PCC 6912</strain>
    </source>
</reference>
<gene>
    <name evidence="3" type="ORF">PCC6912_09270</name>
</gene>
<accession>A0A3S1ANW5</accession>
<organism evidence="3 4">
    <name type="scientific">Chlorogloeopsis fritschii PCC 6912</name>
    <dbReference type="NCBI Taxonomy" id="211165"/>
    <lineage>
        <taxon>Bacteria</taxon>
        <taxon>Bacillati</taxon>
        <taxon>Cyanobacteriota</taxon>
        <taxon>Cyanophyceae</taxon>
        <taxon>Nostocales</taxon>
        <taxon>Chlorogloeopsidaceae</taxon>
        <taxon>Chlorogloeopsis</taxon>
    </lineage>
</organism>
<name>A0A3S1ANW5_CHLFR</name>
<dbReference type="AlphaFoldDB" id="A0A3S1ANW5"/>
<feature type="signal peptide" evidence="1">
    <location>
        <begin position="1"/>
        <end position="16"/>
    </location>
</feature>
<proteinExistence type="predicted"/>
<dbReference type="Proteomes" id="UP000268857">
    <property type="component" value="Unassembled WGS sequence"/>
</dbReference>
<keyword evidence="4" id="KW-1185">Reference proteome</keyword>
<feature type="chain" id="PRO_5018720309" description="DUF1400 domain-containing protein" evidence="1">
    <location>
        <begin position="17"/>
        <end position="166"/>
    </location>
</feature>
<dbReference type="InterPro" id="IPR010802">
    <property type="entry name" value="DUF1400"/>
</dbReference>
<feature type="domain" description="DUF1400" evidence="2">
    <location>
        <begin position="16"/>
        <end position="140"/>
    </location>
</feature>
<dbReference type="Pfam" id="PF07176">
    <property type="entry name" value="DUF1400"/>
    <property type="match status" value="1"/>
</dbReference>
<evidence type="ECO:0000256" key="1">
    <source>
        <dbReference type="SAM" id="SignalP"/>
    </source>
</evidence>